<reference evidence="7" key="2">
    <citation type="journal article" date="2023" name="Science">
        <title>Genomic signatures of disease resistance in endangered staghorn corals.</title>
        <authorList>
            <person name="Vollmer S.V."/>
            <person name="Selwyn J.D."/>
            <person name="Despard B.A."/>
            <person name="Roesel C.L."/>
        </authorList>
    </citation>
    <scope>NUCLEOTIDE SEQUENCE</scope>
    <source>
        <strain evidence="7">K2</strain>
    </source>
</reference>
<dbReference type="InterPro" id="IPR050307">
    <property type="entry name" value="Sterol_Desaturase_Related"/>
</dbReference>
<evidence type="ECO:0000313" key="8">
    <source>
        <dbReference type="Proteomes" id="UP001249851"/>
    </source>
</evidence>
<keyword evidence="8" id="KW-1185">Reference proteome</keyword>
<keyword evidence="4 5" id="KW-0472">Membrane</keyword>
<dbReference type="GO" id="GO:0008610">
    <property type="term" value="P:lipid biosynthetic process"/>
    <property type="evidence" value="ECO:0007669"/>
    <property type="project" value="InterPro"/>
</dbReference>
<feature type="domain" description="Fatty acid hydroxylase" evidence="6">
    <location>
        <begin position="185"/>
        <end position="316"/>
    </location>
</feature>
<comment type="subcellular location">
    <subcellularLocation>
        <location evidence="1">Membrane</location>
    </subcellularLocation>
</comment>
<reference evidence="7" key="1">
    <citation type="journal article" date="2023" name="G3 (Bethesda)">
        <title>Whole genome assembly and annotation of the endangered Caribbean coral Acropora cervicornis.</title>
        <authorList>
            <person name="Selwyn J.D."/>
            <person name="Vollmer S.V."/>
        </authorList>
    </citation>
    <scope>NUCLEOTIDE SEQUENCE</scope>
    <source>
        <strain evidence="7">K2</strain>
    </source>
</reference>
<evidence type="ECO:0000313" key="7">
    <source>
        <dbReference type="EMBL" id="KAK2564268.1"/>
    </source>
</evidence>
<gene>
    <name evidence="7" type="ORF">P5673_012523</name>
</gene>
<sequence>MALKRYFRVEGSSEGTVKEAKEFLQRPCTKIVSWDTYITWAVRFLYIVITVMTFIHRELLQIWINQLWAYLLTSWIFNCVYFETWSTVISYIVAFLFPWLMNQFSCFKKYRIDPSMKWKSYSLVFYLKETVFYVTPLMILDTFLVKKYYNVDPREWELRRQLWIQHTRALPRDPPSLAGIIGCIVSAFLVYDLVFFFVHFCVHKNAWLYKHVHADHHNHPHFQVEVTNQLSLFERMTLVLSANESLKIFNSHPLTRAIFVPLFVGWLIENHSGFDVPWTLDKIIPLGLVGGSRAHSRHHCHGNRNYQPFFTYIDSFILNPRGSETESLHKK</sequence>
<organism evidence="7 8">
    <name type="scientific">Acropora cervicornis</name>
    <name type="common">Staghorn coral</name>
    <dbReference type="NCBI Taxonomy" id="6130"/>
    <lineage>
        <taxon>Eukaryota</taxon>
        <taxon>Metazoa</taxon>
        <taxon>Cnidaria</taxon>
        <taxon>Anthozoa</taxon>
        <taxon>Hexacorallia</taxon>
        <taxon>Scleractinia</taxon>
        <taxon>Astrocoeniina</taxon>
        <taxon>Acroporidae</taxon>
        <taxon>Acropora</taxon>
    </lineage>
</organism>
<dbReference type="Pfam" id="PF04116">
    <property type="entry name" value="FA_hydroxylase"/>
    <property type="match status" value="1"/>
</dbReference>
<evidence type="ECO:0000256" key="3">
    <source>
        <dbReference type="ARBA" id="ARBA00022989"/>
    </source>
</evidence>
<dbReference type="GO" id="GO:0016020">
    <property type="term" value="C:membrane"/>
    <property type="evidence" value="ECO:0007669"/>
    <property type="project" value="UniProtKB-SubCell"/>
</dbReference>
<keyword evidence="2 5" id="KW-0812">Transmembrane</keyword>
<name>A0AAD9QMY6_ACRCE</name>
<protein>
    <submittedName>
        <fullName evidence="7">Cholesterol 25-hydroxylase</fullName>
    </submittedName>
</protein>
<evidence type="ECO:0000256" key="2">
    <source>
        <dbReference type="ARBA" id="ARBA00022692"/>
    </source>
</evidence>
<dbReference type="AlphaFoldDB" id="A0AAD9QMY6"/>
<feature type="transmembrane region" description="Helical" evidence="5">
    <location>
        <begin position="37"/>
        <end position="55"/>
    </location>
</feature>
<evidence type="ECO:0000256" key="5">
    <source>
        <dbReference type="SAM" id="Phobius"/>
    </source>
</evidence>
<dbReference type="InterPro" id="IPR006694">
    <property type="entry name" value="Fatty_acid_hydroxylase"/>
</dbReference>
<evidence type="ECO:0000256" key="4">
    <source>
        <dbReference type="ARBA" id="ARBA00023136"/>
    </source>
</evidence>
<feature type="transmembrane region" description="Helical" evidence="5">
    <location>
        <begin position="121"/>
        <end position="140"/>
    </location>
</feature>
<dbReference type="Proteomes" id="UP001249851">
    <property type="component" value="Unassembled WGS sequence"/>
</dbReference>
<evidence type="ECO:0000256" key="1">
    <source>
        <dbReference type="ARBA" id="ARBA00004370"/>
    </source>
</evidence>
<evidence type="ECO:0000259" key="6">
    <source>
        <dbReference type="Pfam" id="PF04116"/>
    </source>
</evidence>
<dbReference type="EMBL" id="JARQWQ010000023">
    <property type="protein sequence ID" value="KAK2564268.1"/>
    <property type="molecule type" value="Genomic_DNA"/>
</dbReference>
<keyword evidence="3 5" id="KW-1133">Transmembrane helix</keyword>
<proteinExistence type="predicted"/>
<accession>A0AAD9QMY6</accession>
<feature type="transmembrane region" description="Helical" evidence="5">
    <location>
        <begin position="177"/>
        <end position="202"/>
    </location>
</feature>
<feature type="transmembrane region" description="Helical" evidence="5">
    <location>
        <begin position="75"/>
        <end position="100"/>
    </location>
</feature>
<dbReference type="GO" id="GO:0016491">
    <property type="term" value="F:oxidoreductase activity"/>
    <property type="evidence" value="ECO:0007669"/>
    <property type="project" value="InterPro"/>
</dbReference>
<dbReference type="GO" id="GO:0005506">
    <property type="term" value="F:iron ion binding"/>
    <property type="evidence" value="ECO:0007669"/>
    <property type="project" value="InterPro"/>
</dbReference>
<dbReference type="PANTHER" id="PTHR11863">
    <property type="entry name" value="STEROL DESATURASE"/>
    <property type="match status" value="1"/>
</dbReference>
<comment type="caution">
    <text evidence="7">The sequence shown here is derived from an EMBL/GenBank/DDBJ whole genome shotgun (WGS) entry which is preliminary data.</text>
</comment>